<organism evidence="1 2">
    <name type="scientific">Pantoea piersonii</name>
    <dbReference type="NCBI Taxonomy" id="2364647"/>
    <lineage>
        <taxon>Bacteria</taxon>
        <taxon>Pseudomonadati</taxon>
        <taxon>Pseudomonadota</taxon>
        <taxon>Gammaproteobacteria</taxon>
        <taxon>Enterobacterales</taxon>
        <taxon>Erwiniaceae</taxon>
        <taxon>Pantoea</taxon>
    </lineage>
</organism>
<keyword evidence="2" id="KW-1185">Reference proteome</keyword>
<dbReference type="AlphaFoldDB" id="A0AAJ5QKK1"/>
<proteinExistence type="predicted"/>
<dbReference type="Pfam" id="PF05488">
    <property type="entry name" value="PAAR_motif"/>
    <property type="match status" value="1"/>
</dbReference>
<evidence type="ECO:0000313" key="1">
    <source>
        <dbReference type="EMBL" id="WBG91921.1"/>
    </source>
</evidence>
<dbReference type="Proteomes" id="UP001211544">
    <property type="component" value="Chromosome"/>
</dbReference>
<gene>
    <name evidence="1" type="ORF">N5580_05085</name>
</gene>
<name>A0AAJ5QKK1_9GAMM</name>
<dbReference type="RefSeq" id="WP_269950002.1">
    <property type="nucleotide sequence ID" value="NZ_CP104758.1"/>
</dbReference>
<dbReference type="InterPro" id="IPR008727">
    <property type="entry name" value="PAAR_motif"/>
</dbReference>
<dbReference type="EMBL" id="CP104758">
    <property type="protein sequence ID" value="WBG91921.1"/>
    <property type="molecule type" value="Genomic_DNA"/>
</dbReference>
<sequence length="87" mass="9025">MGKYAIVIGDITSHGGGVISASSTFDCNGKKVALLHDTVSCPLHGTNLIIEADSSVYEEDNRGIVLHGCQTQCGATVIAGCKDMEAE</sequence>
<evidence type="ECO:0000313" key="2">
    <source>
        <dbReference type="Proteomes" id="UP001211544"/>
    </source>
</evidence>
<accession>A0AAJ5QKK1</accession>
<dbReference type="KEGG" id="kpie:N5580_05085"/>
<protein>
    <submittedName>
        <fullName evidence="1">PAAR domain-containing protein</fullName>
    </submittedName>
</protein>
<reference evidence="1 2" key="1">
    <citation type="journal article" date="2022" name="J Glob Antimicrob Resist">
        <title>First complete genome of a multidrug resistant strain of the novel human pathogen Kalamiella piersonii (GABEKP28) identified in human saliva.</title>
        <authorList>
            <person name="McDonagh F."/>
            <person name="Singh N.K."/>
            <person name="Venkateswaran K."/>
            <person name="Lonappan A.M."/>
            <person name="Hallahan B."/>
            <person name="Tuohy A."/>
            <person name="Burke L."/>
            <person name="Kovarova A."/>
            <person name="Miliotis G."/>
        </authorList>
    </citation>
    <scope>NUCLEOTIDE SEQUENCE [LARGE SCALE GENOMIC DNA]</scope>
    <source>
        <strain evidence="1 2">GABEKP28</strain>
    </source>
</reference>
<dbReference type="CDD" id="cd14744">
    <property type="entry name" value="PAAR_CT_2"/>
    <property type="match status" value="1"/>
</dbReference>
<dbReference type="Gene3D" id="2.60.200.60">
    <property type="match status" value="1"/>
</dbReference>